<organism evidence="1 2">
    <name type="scientific">Rhamnusium bicolor</name>
    <dbReference type="NCBI Taxonomy" id="1586634"/>
    <lineage>
        <taxon>Eukaryota</taxon>
        <taxon>Metazoa</taxon>
        <taxon>Ecdysozoa</taxon>
        <taxon>Arthropoda</taxon>
        <taxon>Hexapoda</taxon>
        <taxon>Insecta</taxon>
        <taxon>Pterygota</taxon>
        <taxon>Neoptera</taxon>
        <taxon>Endopterygota</taxon>
        <taxon>Coleoptera</taxon>
        <taxon>Polyphaga</taxon>
        <taxon>Cucujiformia</taxon>
        <taxon>Chrysomeloidea</taxon>
        <taxon>Cerambycidae</taxon>
        <taxon>Lepturinae</taxon>
        <taxon>Rhagiini</taxon>
        <taxon>Rhamnusium</taxon>
    </lineage>
</organism>
<dbReference type="EMBL" id="JANEYF010004805">
    <property type="protein sequence ID" value="KAJ8930057.1"/>
    <property type="molecule type" value="Genomic_DNA"/>
</dbReference>
<comment type="caution">
    <text evidence="1">The sequence shown here is derived from an EMBL/GenBank/DDBJ whole genome shotgun (WGS) entry which is preliminary data.</text>
</comment>
<evidence type="ECO:0000313" key="2">
    <source>
        <dbReference type="Proteomes" id="UP001162156"/>
    </source>
</evidence>
<protein>
    <submittedName>
        <fullName evidence="1">Uncharacterized protein</fullName>
    </submittedName>
</protein>
<proteinExistence type="predicted"/>
<dbReference type="AlphaFoldDB" id="A0AAV8WV62"/>
<reference evidence="1" key="1">
    <citation type="journal article" date="2023" name="Insect Mol. Biol.">
        <title>Genome sequencing provides insights into the evolution of gene families encoding plant cell wall-degrading enzymes in longhorned beetles.</title>
        <authorList>
            <person name="Shin N.R."/>
            <person name="Okamura Y."/>
            <person name="Kirsch R."/>
            <person name="Pauchet Y."/>
        </authorList>
    </citation>
    <scope>NUCLEOTIDE SEQUENCE</scope>
    <source>
        <strain evidence="1">RBIC_L_NR</strain>
    </source>
</reference>
<sequence>MWQKYTSEPVSEATSFNPATFRSVVSGAKAAATILTTRYGPLLVVVFVILFGNVERSEITIETLKLSNFALQSRQNYGRYPYPYSYKYPGIYPSYYQNYLTNNHHSQYPGSNYPISHHDKTYPYKPINCPSSLSHTPHPFRQNTAIPKQSFMDILFSIARNDDLRCVPKIICEVMSGTISGRQQSLNLPININMETLLGHPPLLYFGKAALQGYASKGNTGSCNYAYPECPSDPDKLVGYLNNHNGGFFRYFNGVNPTQNYHPQYQIPQSFKSVAEQRIQNNPVDYVPGNIRKQKGITFPVSDEEEIHNFKGVVSLSNLKFPNDEDIFQNEVKPNENDFFLHNSQNSLKFPTDDTYGSYPEQPFRKPKELPYDIYYYHTNNDLDLQKPLPNHKATPMIFPVRTGTGDLRLDSEELEDNTQPLFYQDDDVTINFNRLNNGLVKDGIYSKDNFGPNLYSSNYERNGRKVTFPSQ</sequence>
<gene>
    <name evidence="1" type="ORF">NQ314_017222</name>
</gene>
<keyword evidence="2" id="KW-1185">Reference proteome</keyword>
<name>A0AAV8WV62_9CUCU</name>
<accession>A0AAV8WV62</accession>
<dbReference type="Proteomes" id="UP001162156">
    <property type="component" value="Unassembled WGS sequence"/>
</dbReference>
<evidence type="ECO:0000313" key="1">
    <source>
        <dbReference type="EMBL" id="KAJ8930057.1"/>
    </source>
</evidence>